<gene>
    <name evidence="2" type="ORF">CFter6_4288</name>
</gene>
<reference evidence="2 3" key="1">
    <citation type="submission" date="2015-11" db="EMBL/GenBank/DDBJ databases">
        <title>Exploring the genomic traits of fungus-feeding bacterial genus Collimonas.</title>
        <authorList>
            <person name="Song C."/>
            <person name="Schmidt R."/>
            <person name="de Jager V."/>
            <person name="Krzyzanowska D."/>
            <person name="Jongedijk E."/>
            <person name="Cankar K."/>
            <person name="Beekwilder J."/>
            <person name="van Veen A."/>
            <person name="de Boer W."/>
            <person name="van Veen J.A."/>
            <person name="Garbeva P."/>
        </authorList>
    </citation>
    <scope>NUCLEOTIDE SEQUENCE [LARGE SCALE GENOMIC DNA]</scope>
    <source>
        <strain evidence="2 3">Ter6</strain>
    </source>
</reference>
<dbReference type="Proteomes" id="UP000072421">
    <property type="component" value="Chromosome"/>
</dbReference>
<evidence type="ECO:0000313" key="2">
    <source>
        <dbReference type="EMBL" id="AMO96887.1"/>
    </source>
</evidence>
<accession>A0A127PGM4</accession>
<protein>
    <submittedName>
        <fullName evidence="2">Uncharacterized protein</fullName>
    </submittedName>
</protein>
<feature type="region of interest" description="Disordered" evidence="1">
    <location>
        <begin position="32"/>
        <end position="51"/>
    </location>
</feature>
<dbReference type="PATRIC" id="fig|158899.10.peg.4251"/>
<dbReference type="AlphaFoldDB" id="A0A127PGM4"/>
<evidence type="ECO:0000256" key="1">
    <source>
        <dbReference type="SAM" id="MobiDB-lite"/>
    </source>
</evidence>
<organism evidence="2">
    <name type="scientific">Collimonas fungivorans</name>
    <dbReference type="NCBI Taxonomy" id="158899"/>
    <lineage>
        <taxon>Bacteria</taxon>
        <taxon>Pseudomonadati</taxon>
        <taxon>Pseudomonadota</taxon>
        <taxon>Betaproteobacteria</taxon>
        <taxon>Burkholderiales</taxon>
        <taxon>Oxalobacteraceae</taxon>
        <taxon>Collimonas</taxon>
    </lineage>
</organism>
<sequence length="51" mass="5813">MFVFLSNNMFGYSMYFIHSAVFSPSRNPQCLARKAKGGKDTPQAVAMNHWQ</sequence>
<dbReference type="EMBL" id="CP013232">
    <property type="protein sequence ID" value="AMO96887.1"/>
    <property type="molecule type" value="Genomic_DNA"/>
</dbReference>
<evidence type="ECO:0000313" key="3">
    <source>
        <dbReference type="Proteomes" id="UP000072421"/>
    </source>
</evidence>
<proteinExistence type="predicted"/>
<name>A0A127PGM4_9BURK</name>